<feature type="compositionally biased region" description="Basic and acidic residues" evidence="1">
    <location>
        <begin position="1"/>
        <end position="16"/>
    </location>
</feature>
<dbReference type="InParanoid" id="A0A6P8RM41"/>
<evidence type="ECO:0000259" key="2">
    <source>
        <dbReference type="Pfam" id="PF14977"/>
    </source>
</evidence>
<keyword evidence="3" id="KW-1185">Reference proteome</keyword>
<feature type="domain" description="FAM194 C-terminal" evidence="2">
    <location>
        <begin position="765"/>
        <end position="967"/>
    </location>
</feature>
<feature type="compositionally biased region" description="Polar residues" evidence="1">
    <location>
        <begin position="412"/>
        <end position="421"/>
    </location>
</feature>
<dbReference type="RefSeq" id="XP_033806413.1">
    <property type="nucleotide sequence ID" value="XM_033950522.1"/>
</dbReference>
<accession>A0A6P8RM41</accession>
<feature type="region of interest" description="Disordered" evidence="1">
    <location>
        <begin position="82"/>
        <end position="105"/>
    </location>
</feature>
<feature type="compositionally biased region" description="Basic and acidic residues" evidence="1">
    <location>
        <begin position="255"/>
        <end position="265"/>
    </location>
</feature>
<dbReference type="Proteomes" id="UP000515159">
    <property type="component" value="Chromosome 6"/>
</dbReference>
<feature type="compositionally biased region" description="Basic and acidic residues" evidence="1">
    <location>
        <begin position="471"/>
        <end position="480"/>
    </location>
</feature>
<feature type="compositionally biased region" description="Polar residues" evidence="1">
    <location>
        <begin position="435"/>
        <end position="450"/>
    </location>
</feature>
<reference evidence="4" key="1">
    <citation type="submission" date="2025-08" db="UniProtKB">
        <authorList>
            <consortium name="RefSeq"/>
        </authorList>
    </citation>
    <scope>IDENTIFICATION</scope>
</reference>
<feature type="region of interest" description="Disordered" evidence="1">
    <location>
        <begin position="670"/>
        <end position="689"/>
    </location>
</feature>
<organism evidence="3 4">
    <name type="scientific">Geotrypetes seraphini</name>
    <name type="common">Gaboon caecilian</name>
    <name type="synonym">Caecilia seraphini</name>
    <dbReference type="NCBI Taxonomy" id="260995"/>
    <lineage>
        <taxon>Eukaryota</taxon>
        <taxon>Metazoa</taxon>
        <taxon>Chordata</taxon>
        <taxon>Craniata</taxon>
        <taxon>Vertebrata</taxon>
        <taxon>Euteleostomi</taxon>
        <taxon>Amphibia</taxon>
        <taxon>Gymnophiona</taxon>
        <taxon>Geotrypetes</taxon>
    </lineage>
</organism>
<gene>
    <name evidence="4" type="primary">ERICH6B</name>
</gene>
<feature type="compositionally biased region" description="Basic and acidic residues" evidence="1">
    <location>
        <begin position="144"/>
        <end position="156"/>
    </location>
</feature>
<dbReference type="KEGG" id="gsh:117363169"/>
<evidence type="ECO:0000313" key="3">
    <source>
        <dbReference type="Proteomes" id="UP000515159"/>
    </source>
</evidence>
<feature type="compositionally biased region" description="Low complexity" evidence="1">
    <location>
        <begin position="122"/>
        <end position="143"/>
    </location>
</feature>
<feature type="compositionally biased region" description="Polar residues" evidence="1">
    <location>
        <begin position="486"/>
        <end position="512"/>
    </location>
</feature>
<feature type="region of interest" description="Disordered" evidence="1">
    <location>
        <begin position="120"/>
        <end position="576"/>
    </location>
</feature>
<sequence>MHSDKNHKDGQDEKESSPIPSSSQNPPESEPLVLLLNEENVKKLNKEYEEAAGSLKKFSMQEYIQDIYFSKMEMFTSSDITPVNISEDRDPGVSLQTPQWEEEETLEQEFWTVLPTHFQDGSTLSSSESKKSSVFTESSFVSSESKKDSAQDDRRPSYVTTQTQTEWSLSDKSTSSVERGRGRRTVTASSKDDSSQKGAKVEKVWSSGSRKDEKSFYSSTLKDVNQAEKQGKQTHPPIPGQRSSNGQPKRSMAQETHKKKDHMFEESTANGVTAKDLSQAVQGSQESVTLNRVERLSQKIEASASEGTVKDTSRQAQSQTPTLKKPKRAKEEEQENVSHKGMKQASQKIEASASEGTVKDTSRQAQFQTPTLKKPKRAKEEEQENVSHKGMKQASQKIEASASGGTVKDTSRQAQSRTPTLKKSKTVEEEEQENGVKQASQKTKVTASGSTEDDIGMQAQSPTPTLKKPKRGEEEMENVRRKGVKQASQKSETTVDGGTAQDTLRRASSLTPTLKKRAEKQDQKSAQWKGAESESKMTEASAIGRKVKDMPLTTILKKSTRPAKNLKEEREFQEDSKLAAQKLGKPLERDISKQSHPSVMNLKKYKRSIKKLQENQVLEEVNSQSVQQLSDSFSHSKGNQQQPDHFLKIKRSLKRLQNTYEPQQLTQLEKRGIGETHSGEEMKDAHGKKLSERFKRRTSKGHVSTFKAAVHKSIYVMAFRREHKISFRLSEAKELFSTLPVEEEEPDDLFMSVAIIQTKYLKNSNEAVCKFYPSGKIFYIFFPDGSGQVHYPSGNVAIIIICIASNYIAYIILEDQAVKQQIQAVFQSDGHATCYQQNKLLWVNLKPTGGYYFDKDAKTIKRWSWWDFQQHIHAPPLQSINMNLNANIRIRIKSQDRIYLVFSEKENVVGFNIGAKLTLRDPKISERPKVQICKIEHYLHLQNTSIHKLLQQIQNVLKHPTRLLVETLRIQDLIAQFQLAKRKRANHNIKKYDSLTSVQQIPSQSNTTKPYSTYK</sequence>
<name>A0A6P8RM41_GEOSA</name>
<dbReference type="PANTHER" id="PTHR23093:SF17">
    <property type="entry name" value="GLUTAMATE-RICH PROTEIN 6B"/>
    <property type="match status" value="1"/>
</dbReference>
<dbReference type="InterPro" id="IPR029281">
    <property type="entry name" value="FAM194_C"/>
</dbReference>
<dbReference type="CTD" id="220081"/>
<proteinExistence type="predicted"/>
<feature type="compositionally biased region" description="Basic and acidic residues" evidence="1">
    <location>
        <begin position="565"/>
        <end position="576"/>
    </location>
</feature>
<feature type="compositionally biased region" description="Polar residues" evidence="1">
    <location>
        <begin position="279"/>
        <end position="290"/>
    </location>
</feature>
<feature type="compositionally biased region" description="Low complexity" evidence="1">
    <location>
        <begin position="17"/>
        <end position="31"/>
    </location>
</feature>
<evidence type="ECO:0000313" key="4">
    <source>
        <dbReference type="RefSeq" id="XP_033806413.1"/>
    </source>
</evidence>
<dbReference type="Pfam" id="PF14977">
    <property type="entry name" value="FAM194"/>
    <property type="match status" value="1"/>
</dbReference>
<feature type="region of interest" description="Disordered" evidence="1">
    <location>
        <begin position="1"/>
        <end position="31"/>
    </location>
</feature>
<feature type="compositionally biased region" description="Polar residues" evidence="1">
    <location>
        <begin position="158"/>
        <end position="177"/>
    </location>
</feature>
<evidence type="ECO:0000256" key="1">
    <source>
        <dbReference type="SAM" id="MobiDB-lite"/>
    </source>
</evidence>
<protein>
    <submittedName>
        <fullName evidence="4">Glutamate-rich protein 6B isoform X1</fullName>
    </submittedName>
</protein>
<feature type="compositionally biased region" description="Basic and acidic residues" evidence="1">
    <location>
        <begin position="190"/>
        <end position="215"/>
    </location>
</feature>
<dbReference type="AlphaFoldDB" id="A0A6P8RM41"/>
<dbReference type="PANTHER" id="PTHR23093">
    <property type="entry name" value="SIMILAR TO CHROMOSOME 3 OPEN READING FRAME 20"/>
    <property type="match status" value="1"/>
</dbReference>
<dbReference type="GeneID" id="117363169"/>
<dbReference type="OrthoDB" id="527209at2759"/>